<organism evidence="4 5">
    <name type="scientific">Parabacteroides merdae</name>
    <dbReference type="NCBI Taxonomy" id="46503"/>
    <lineage>
        <taxon>Bacteria</taxon>
        <taxon>Pseudomonadati</taxon>
        <taxon>Bacteroidota</taxon>
        <taxon>Bacteroidia</taxon>
        <taxon>Bacteroidales</taxon>
        <taxon>Tannerellaceae</taxon>
        <taxon>Parabacteroides</taxon>
    </lineage>
</organism>
<dbReference type="Proteomes" id="UP000286260">
    <property type="component" value="Unassembled WGS sequence"/>
</dbReference>
<dbReference type="InterPro" id="IPR001647">
    <property type="entry name" value="HTH_TetR"/>
</dbReference>
<feature type="domain" description="HTH tetR-type" evidence="3">
    <location>
        <begin position="12"/>
        <end position="72"/>
    </location>
</feature>
<keyword evidence="1 2" id="KW-0238">DNA-binding</keyword>
<dbReference type="Pfam" id="PF00440">
    <property type="entry name" value="TetR_N"/>
    <property type="match status" value="1"/>
</dbReference>
<dbReference type="AlphaFoldDB" id="A0A3R6FJZ5"/>
<sequence>MVETDWFNKPVENSREIIIKEAFKLLLQNNVEKVTVPELERVTKLHRGAIFYYFKDKSAILIEAIECYFFSSLNIFYPINPDNICSLRLYWELKNEHINMIQNWLKKEGISIDPYTAFFHVTEQIRLYFPSFNDRIVKLFNVSRTYWCQVAQKDISLLQGDMNNFTFWGDIYDALHLRFCYMASYCSKDIASCKFPYHLSKT</sequence>
<evidence type="ECO:0000256" key="1">
    <source>
        <dbReference type="ARBA" id="ARBA00023125"/>
    </source>
</evidence>
<evidence type="ECO:0000313" key="5">
    <source>
        <dbReference type="Proteomes" id="UP000286260"/>
    </source>
</evidence>
<dbReference type="EMBL" id="QSII01000053">
    <property type="protein sequence ID" value="RHC78007.1"/>
    <property type="molecule type" value="Genomic_DNA"/>
</dbReference>
<evidence type="ECO:0000259" key="3">
    <source>
        <dbReference type="PROSITE" id="PS50977"/>
    </source>
</evidence>
<reference evidence="4 5" key="1">
    <citation type="submission" date="2018-08" db="EMBL/GenBank/DDBJ databases">
        <title>A genome reference for cultivated species of the human gut microbiota.</title>
        <authorList>
            <person name="Zou Y."/>
            <person name="Xue W."/>
            <person name="Luo G."/>
        </authorList>
    </citation>
    <scope>NUCLEOTIDE SEQUENCE [LARGE SCALE GENOMIC DNA]</scope>
    <source>
        <strain evidence="4 5">AM34-17</strain>
    </source>
</reference>
<dbReference type="PROSITE" id="PS50977">
    <property type="entry name" value="HTH_TETR_2"/>
    <property type="match status" value="1"/>
</dbReference>
<evidence type="ECO:0000313" key="4">
    <source>
        <dbReference type="EMBL" id="RHC78007.1"/>
    </source>
</evidence>
<evidence type="ECO:0000256" key="2">
    <source>
        <dbReference type="PROSITE-ProRule" id="PRU00335"/>
    </source>
</evidence>
<gene>
    <name evidence="4" type="ORF">DW828_19940</name>
</gene>
<protein>
    <submittedName>
        <fullName evidence="4">TetR family transcriptional regulator</fullName>
    </submittedName>
</protein>
<dbReference type="GO" id="GO:0003677">
    <property type="term" value="F:DNA binding"/>
    <property type="evidence" value="ECO:0007669"/>
    <property type="project" value="UniProtKB-UniRule"/>
</dbReference>
<name>A0A3R6FJZ5_9BACT</name>
<feature type="DNA-binding region" description="H-T-H motif" evidence="2">
    <location>
        <begin position="35"/>
        <end position="54"/>
    </location>
</feature>
<dbReference type="Gene3D" id="1.10.357.10">
    <property type="entry name" value="Tetracycline Repressor, domain 2"/>
    <property type="match status" value="1"/>
</dbReference>
<dbReference type="InterPro" id="IPR009057">
    <property type="entry name" value="Homeodomain-like_sf"/>
</dbReference>
<comment type="caution">
    <text evidence="4">The sequence shown here is derived from an EMBL/GenBank/DDBJ whole genome shotgun (WGS) entry which is preliminary data.</text>
</comment>
<proteinExistence type="predicted"/>
<accession>A0A3R6FJZ5</accession>
<dbReference type="SUPFAM" id="SSF46689">
    <property type="entry name" value="Homeodomain-like"/>
    <property type="match status" value="1"/>
</dbReference>
<dbReference type="RefSeq" id="WP_122205158.1">
    <property type="nucleotide sequence ID" value="NZ_QSII01000053.1"/>
</dbReference>